<dbReference type="KEGG" id="pno:SNOG_13615"/>
<proteinExistence type="predicted"/>
<dbReference type="EMBL" id="CH445351">
    <property type="protein sequence ID" value="EAT79062.1"/>
    <property type="molecule type" value="Genomic_DNA"/>
</dbReference>
<reference evidence="2" key="1">
    <citation type="journal article" date="2007" name="Plant Cell">
        <title>Dothideomycete-plant interactions illuminated by genome sequencing and EST analysis of the wheat pathogen Stagonospora nodorum.</title>
        <authorList>
            <person name="Hane J.K."/>
            <person name="Lowe R.G."/>
            <person name="Solomon P.S."/>
            <person name="Tan K.C."/>
            <person name="Schoch C.L."/>
            <person name="Spatafora J.W."/>
            <person name="Crous P.W."/>
            <person name="Kodira C."/>
            <person name="Birren B.W."/>
            <person name="Galagan J.E."/>
            <person name="Torriani S.F."/>
            <person name="McDonald B.A."/>
            <person name="Oliver R.P."/>
        </authorList>
    </citation>
    <scope>NUCLEOTIDE SEQUENCE [LARGE SCALE GENOMIC DNA]</scope>
    <source>
        <strain evidence="2">SN15 / ATCC MYA-4574 / FGSC 10173</strain>
    </source>
</reference>
<dbReference type="Proteomes" id="UP000001055">
    <property type="component" value="Unassembled WGS sequence"/>
</dbReference>
<evidence type="ECO:0000313" key="1">
    <source>
        <dbReference type="EMBL" id="EAT79062.1"/>
    </source>
</evidence>
<dbReference type="RefSeq" id="XP_001803820.1">
    <property type="nucleotide sequence ID" value="XM_001803768.1"/>
</dbReference>
<sequence>MIRGTAACPDILHSLNAKGGAISIHHNFFYAEALDPSLNHDEGTGEGLTRVSSSWAWKA</sequence>
<dbReference type="HOGENOM" id="CLU_2961587_0_0_1"/>
<name>Q0U3P9_PHANO</name>
<gene>
    <name evidence="1" type="ORF">SNOG_13615</name>
</gene>
<accession>Q0U3P9</accession>
<dbReference type="GeneID" id="5980740"/>
<evidence type="ECO:0000313" key="2">
    <source>
        <dbReference type="Proteomes" id="UP000001055"/>
    </source>
</evidence>
<organism evidence="1 2">
    <name type="scientific">Phaeosphaeria nodorum (strain SN15 / ATCC MYA-4574 / FGSC 10173)</name>
    <name type="common">Glume blotch fungus</name>
    <name type="synonym">Parastagonospora nodorum</name>
    <dbReference type="NCBI Taxonomy" id="321614"/>
    <lineage>
        <taxon>Eukaryota</taxon>
        <taxon>Fungi</taxon>
        <taxon>Dikarya</taxon>
        <taxon>Ascomycota</taxon>
        <taxon>Pezizomycotina</taxon>
        <taxon>Dothideomycetes</taxon>
        <taxon>Pleosporomycetidae</taxon>
        <taxon>Pleosporales</taxon>
        <taxon>Pleosporineae</taxon>
        <taxon>Phaeosphaeriaceae</taxon>
        <taxon>Parastagonospora</taxon>
    </lineage>
</organism>
<protein>
    <submittedName>
        <fullName evidence="1">Uncharacterized protein</fullName>
    </submittedName>
</protein>
<dbReference type="InParanoid" id="Q0U3P9"/>
<dbReference type="AlphaFoldDB" id="Q0U3P9"/>